<comment type="catalytic activity">
    <reaction evidence="3">
        <text>glycyl-tRNA(Ala) + H2O = tRNA(Ala) + glycine + H(+)</text>
        <dbReference type="Rhea" id="RHEA:53744"/>
        <dbReference type="Rhea" id="RHEA-COMP:9657"/>
        <dbReference type="Rhea" id="RHEA-COMP:13640"/>
        <dbReference type="ChEBI" id="CHEBI:15377"/>
        <dbReference type="ChEBI" id="CHEBI:15378"/>
        <dbReference type="ChEBI" id="CHEBI:57305"/>
        <dbReference type="ChEBI" id="CHEBI:78442"/>
        <dbReference type="ChEBI" id="CHEBI:78522"/>
        <dbReference type="EC" id="3.1.1.96"/>
    </reaction>
</comment>
<comment type="caution">
    <text evidence="6">The sequence shown here is derived from an EMBL/GenBank/DDBJ whole genome shotgun (WGS) entry which is preliminary data.</text>
</comment>
<evidence type="ECO:0000313" key="7">
    <source>
        <dbReference type="Proteomes" id="UP000037923"/>
    </source>
</evidence>
<dbReference type="EMBL" id="LGTL01000006">
    <property type="protein sequence ID" value="KPA81233.1"/>
    <property type="molecule type" value="Genomic_DNA"/>
</dbReference>
<dbReference type="RefSeq" id="XP_015659672.1">
    <property type="nucleotide sequence ID" value="XM_015801052.1"/>
</dbReference>
<keyword evidence="7" id="KW-1185">Reference proteome</keyword>
<evidence type="ECO:0000256" key="3">
    <source>
        <dbReference type="ARBA" id="ARBA00047676"/>
    </source>
</evidence>
<name>A0A0M9G323_LEPPY</name>
<dbReference type="Proteomes" id="UP000037923">
    <property type="component" value="Unassembled WGS sequence"/>
</dbReference>
<dbReference type="SUPFAM" id="SSF69500">
    <property type="entry name" value="DTD-like"/>
    <property type="match status" value="1"/>
</dbReference>
<dbReference type="PANTHER" id="PTHR10472:SF5">
    <property type="entry name" value="D-AMINOACYL-TRNA DEACYLASE 1"/>
    <property type="match status" value="1"/>
</dbReference>
<dbReference type="GO" id="GO:0000049">
    <property type="term" value="F:tRNA binding"/>
    <property type="evidence" value="ECO:0007669"/>
    <property type="project" value="UniProtKB-KW"/>
</dbReference>
<dbReference type="InterPro" id="IPR023509">
    <property type="entry name" value="DTD-like_sf"/>
</dbReference>
<keyword evidence="5" id="KW-0820">tRNA-binding</keyword>
<keyword evidence="5" id="KW-0963">Cytoplasm</keyword>
<keyword evidence="5" id="KW-0378">Hydrolase</keyword>
<reference evidence="6 7" key="1">
    <citation type="submission" date="2015-07" db="EMBL/GenBank/DDBJ databases">
        <title>High-quality genome of monoxenous trypanosomatid Leptomonas pyrrhocoris.</title>
        <authorList>
            <person name="Flegontov P."/>
            <person name="Butenko A."/>
            <person name="Firsov S."/>
            <person name="Vlcek C."/>
            <person name="Logacheva M.D."/>
            <person name="Field M."/>
            <person name="Filatov D."/>
            <person name="Flegontova O."/>
            <person name="Gerasimov E."/>
            <person name="Jackson A.P."/>
            <person name="Kelly S."/>
            <person name="Opperdoes F."/>
            <person name="O'Reilly A."/>
            <person name="Votypka J."/>
            <person name="Yurchenko V."/>
            <person name="Lukes J."/>
        </authorList>
    </citation>
    <scope>NUCLEOTIDE SEQUENCE [LARGE SCALE GENOMIC DNA]</scope>
    <source>
        <strain evidence="6">H10</strain>
    </source>
</reference>
<dbReference type="FunFam" id="3.50.80.10:FF:000001">
    <property type="entry name" value="D-aminoacyl-tRNA deacylase"/>
    <property type="match status" value="1"/>
</dbReference>
<dbReference type="PANTHER" id="PTHR10472">
    <property type="entry name" value="D-TYROSYL-TRNA TYR DEACYLASE"/>
    <property type="match status" value="1"/>
</dbReference>
<accession>A0A0M9G323</accession>
<dbReference type="VEuPathDB" id="TriTrypDB:LpyrH10_06_0220"/>
<comment type="subcellular location">
    <subcellularLocation>
        <location evidence="5">Cytoplasm</location>
    </subcellularLocation>
</comment>
<dbReference type="Gene3D" id="3.50.80.10">
    <property type="entry name" value="D-tyrosyl-tRNA(Tyr) deacylase"/>
    <property type="match status" value="1"/>
</dbReference>
<dbReference type="OrthoDB" id="275783at2759"/>
<dbReference type="GO" id="GO:0051500">
    <property type="term" value="F:D-tyrosyl-tRNA(Tyr) deacylase activity"/>
    <property type="evidence" value="ECO:0007669"/>
    <property type="project" value="TreeGrafter"/>
</dbReference>
<comment type="similarity">
    <text evidence="1 5">Belongs to the DTD family.</text>
</comment>
<dbReference type="NCBIfam" id="TIGR00256">
    <property type="entry name" value="D-aminoacyl-tRNA deacylase"/>
    <property type="match status" value="1"/>
</dbReference>
<organism evidence="6 7">
    <name type="scientific">Leptomonas pyrrhocoris</name>
    <name type="common">Firebug parasite</name>
    <dbReference type="NCBI Taxonomy" id="157538"/>
    <lineage>
        <taxon>Eukaryota</taxon>
        <taxon>Discoba</taxon>
        <taxon>Euglenozoa</taxon>
        <taxon>Kinetoplastea</taxon>
        <taxon>Metakinetoplastina</taxon>
        <taxon>Trypanosomatida</taxon>
        <taxon>Trypanosomatidae</taxon>
        <taxon>Leishmaniinae</taxon>
        <taxon>Leptomonas</taxon>
    </lineage>
</organism>
<evidence type="ECO:0000256" key="1">
    <source>
        <dbReference type="ARBA" id="ARBA00009673"/>
    </source>
</evidence>
<dbReference type="GeneID" id="26903943"/>
<comment type="catalytic activity">
    <reaction evidence="4">
        <text>a D-aminoacyl-tRNA + H2O = a tRNA + a D-alpha-amino acid + H(+)</text>
        <dbReference type="Rhea" id="RHEA:13953"/>
        <dbReference type="Rhea" id="RHEA-COMP:10123"/>
        <dbReference type="Rhea" id="RHEA-COMP:10124"/>
        <dbReference type="ChEBI" id="CHEBI:15377"/>
        <dbReference type="ChEBI" id="CHEBI:15378"/>
        <dbReference type="ChEBI" id="CHEBI:59871"/>
        <dbReference type="ChEBI" id="CHEBI:78442"/>
        <dbReference type="ChEBI" id="CHEBI:79333"/>
        <dbReference type="EC" id="3.1.1.96"/>
    </reaction>
</comment>
<dbReference type="Pfam" id="PF02580">
    <property type="entry name" value="Tyr_Deacylase"/>
    <property type="match status" value="1"/>
</dbReference>
<evidence type="ECO:0000256" key="5">
    <source>
        <dbReference type="RuleBase" id="RU003470"/>
    </source>
</evidence>
<dbReference type="OMA" id="VFGADMK"/>
<dbReference type="AlphaFoldDB" id="A0A0M9G323"/>
<keyword evidence="5" id="KW-0694">RNA-binding</keyword>
<evidence type="ECO:0000256" key="4">
    <source>
        <dbReference type="ARBA" id="ARBA00048018"/>
    </source>
</evidence>
<protein>
    <recommendedName>
        <fullName evidence="2 5">D-aminoacyl-tRNA deacylase</fullName>
        <ecNumber evidence="2 5">3.1.1.96</ecNumber>
    </recommendedName>
</protein>
<proteinExistence type="inferred from homology"/>
<evidence type="ECO:0000313" key="6">
    <source>
        <dbReference type="EMBL" id="KPA81233.1"/>
    </source>
</evidence>
<gene>
    <name evidence="6" type="ORF">ABB37_03652</name>
</gene>
<dbReference type="GO" id="GO:0005737">
    <property type="term" value="C:cytoplasm"/>
    <property type="evidence" value="ECO:0007669"/>
    <property type="project" value="UniProtKB-SubCell"/>
</dbReference>
<dbReference type="GO" id="GO:0106026">
    <property type="term" value="F:Gly-tRNA(Ala) deacylase activity"/>
    <property type="evidence" value="ECO:0007669"/>
    <property type="project" value="RHEA"/>
</dbReference>
<evidence type="ECO:0000256" key="2">
    <source>
        <dbReference type="ARBA" id="ARBA00013056"/>
    </source>
</evidence>
<dbReference type="EC" id="3.1.1.96" evidence="2 5"/>
<sequence length="152" mass="16869">MKAVIQRVLSGAVTSEGEVVGSIQKGMVVLVGMARDDTAEDMEYIHRKIVGVRLWSNADGTKMWCRNVREIDGSVLLVSQFTLMHVMKGNKPDFHHAMPSEEALVMCNTLRDKLRADLGAERVATGKFQHYMNVQLVNDGPVTLVLDSRNKG</sequence>
<dbReference type="InterPro" id="IPR003732">
    <property type="entry name" value="Daa-tRNA_deacyls_DTD"/>
</dbReference>